<proteinExistence type="predicted"/>
<dbReference type="Pfam" id="PF26113">
    <property type="entry name" value="GH16_XgeA"/>
    <property type="match status" value="1"/>
</dbReference>
<dbReference type="SUPFAM" id="SSF49899">
    <property type="entry name" value="Concanavalin A-like lectins/glucanases"/>
    <property type="match status" value="1"/>
</dbReference>
<organism evidence="3 4">
    <name type="scientific">Monilinia vaccinii-corymbosi</name>
    <dbReference type="NCBI Taxonomy" id="61207"/>
    <lineage>
        <taxon>Eukaryota</taxon>
        <taxon>Fungi</taxon>
        <taxon>Dikarya</taxon>
        <taxon>Ascomycota</taxon>
        <taxon>Pezizomycotina</taxon>
        <taxon>Leotiomycetes</taxon>
        <taxon>Helotiales</taxon>
        <taxon>Sclerotiniaceae</taxon>
        <taxon>Monilinia</taxon>
    </lineage>
</organism>
<gene>
    <name evidence="3" type="ORF">DSL72_006524</name>
</gene>
<dbReference type="InterPro" id="IPR013320">
    <property type="entry name" value="ConA-like_dom_sf"/>
</dbReference>
<evidence type="ECO:0000313" key="3">
    <source>
        <dbReference type="EMBL" id="QSZ36643.1"/>
    </source>
</evidence>
<accession>A0A8A3PNQ1</accession>
<feature type="chain" id="PRO_5032839438" description="GH16 domain-containing protein" evidence="1">
    <location>
        <begin position="21"/>
        <end position="334"/>
    </location>
</feature>
<evidence type="ECO:0000313" key="4">
    <source>
        <dbReference type="Proteomes" id="UP000672032"/>
    </source>
</evidence>
<evidence type="ECO:0000256" key="1">
    <source>
        <dbReference type="SAM" id="SignalP"/>
    </source>
</evidence>
<dbReference type="AlphaFoldDB" id="A0A8A3PNQ1"/>
<dbReference type="PROSITE" id="PS51762">
    <property type="entry name" value="GH16_2"/>
    <property type="match status" value="1"/>
</dbReference>
<dbReference type="InterPro" id="IPR000757">
    <property type="entry name" value="Beta-glucanase-like"/>
</dbReference>
<dbReference type="PANTHER" id="PTHR10963">
    <property type="entry name" value="GLYCOSYL HYDROLASE-RELATED"/>
    <property type="match status" value="1"/>
</dbReference>
<dbReference type="Proteomes" id="UP000672032">
    <property type="component" value="Chromosome 7"/>
</dbReference>
<dbReference type="OrthoDB" id="192832at2759"/>
<keyword evidence="4" id="KW-1185">Reference proteome</keyword>
<reference evidence="3" key="1">
    <citation type="submission" date="2020-10" db="EMBL/GenBank/DDBJ databases">
        <title>Genome Sequence of Monilinia vaccinii-corymbosi Sheds Light on Mummy Berry Disease Infection of Blueberry and Mating Type.</title>
        <authorList>
            <person name="Yow A.G."/>
            <person name="Zhang Y."/>
            <person name="Bansal K."/>
            <person name="Eacker S.M."/>
            <person name="Sullivan S."/>
            <person name="Liachko I."/>
            <person name="Cubeta M.A."/>
            <person name="Rollins J.A."/>
            <person name="Ashrafi H."/>
        </authorList>
    </citation>
    <scope>NUCLEOTIDE SEQUENCE</scope>
    <source>
        <strain evidence="3">RL-1</strain>
    </source>
</reference>
<dbReference type="CDD" id="cd02181">
    <property type="entry name" value="GH16_fungal_Lam16A_glucanase"/>
    <property type="match status" value="1"/>
</dbReference>
<dbReference type="GO" id="GO:0004553">
    <property type="term" value="F:hydrolase activity, hydrolyzing O-glycosyl compounds"/>
    <property type="evidence" value="ECO:0007669"/>
    <property type="project" value="InterPro"/>
</dbReference>
<feature type="domain" description="GH16" evidence="2">
    <location>
        <begin position="54"/>
        <end position="309"/>
    </location>
</feature>
<keyword evidence="1" id="KW-0732">Signal</keyword>
<dbReference type="InterPro" id="IPR050546">
    <property type="entry name" value="Glycosyl_Hydrlase_16"/>
</dbReference>
<dbReference type="Gene3D" id="2.60.120.200">
    <property type="match status" value="1"/>
</dbReference>
<sequence>MYSAYPISLISLLLSVPVDAYRDQCYNLDTKYEGSDFFKGWDFFTGSDPTHGYVTQAEQPFSKIQMFSLLTRHIRYVDESVAKASRLIAEQAYGPAYMGVDHNSTLDPAHSGRKSVRISSQKSWTHGLFLADISHMPGGICGTWPAFWLLGPDWPNHGEIDVIEGVNQQSDNLMSLHTSANCTMPNKGNEQLGTVTSEQCDGTLNNYAGCGSTAQAGSATYGKSFNSNGGGVYATEWTSAHIKIWFFPQRAIPFDIRRGHPDPNSWPTPQSIFQGSSSCNIDAHFSNQSVVFDTTFCGDYAGGVWGNDGGVCSKGGTLSCEQFVARNPGAFKDA</sequence>
<evidence type="ECO:0000259" key="2">
    <source>
        <dbReference type="PROSITE" id="PS51762"/>
    </source>
</evidence>
<feature type="signal peptide" evidence="1">
    <location>
        <begin position="1"/>
        <end position="20"/>
    </location>
</feature>
<dbReference type="PANTHER" id="PTHR10963:SF24">
    <property type="entry name" value="GLYCOSIDASE C21B10.07-RELATED"/>
    <property type="match status" value="1"/>
</dbReference>
<dbReference type="EMBL" id="CP063411">
    <property type="protein sequence ID" value="QSZ36643.1"/>
    <property type="molecule type" value="Genomic_DNA"/>
</dbReference>
<protein>
    <recommendedName>
        <fullName evidence="2">GH16 domain-containing protein</fullName>
    </recommendedName>
</protein>
<dbReference type="GO" id="GO:0009251">
    <property type="term" value="P:glucan catabolic process"/>
    <property type="evidence" value="ECO:0007669"/>
    <property type="project" value="TreeGrafter"/>
</dbReference>
<name>A0A8A3PNQ1_9HELO</name>